<evidence type="ECO:0000259" key="8">
    <source>
        <dbReference type="Pfam" id="PF11967"/>
    </source>
</evidence>
<dbReference type="InterPro" id="IPR022572">
    <property type="entry name" value="DNA_rep/recomb_RecO_N"/>
</dbReference>
<dbReference type="Gene3D" id="2.40.50.140">
    <property type="entry name" value="Nucleic acid-binding proteins"/>
    <property type="match status" value="1"/>
</dbReference>
<dbReference type="InterPro" id="IPR037278">
    <property type="entry name" value="ARFGAP/RecO"/>
</dbReference>
<dbReference type="InterPro" id="IPR003717">
    <property type="entry name" value="RecO"/>
</dbReference>
<name>A0ABU3NYS3_9FIRM</name>
<dbReference type="Pfam" id="PF02565">
    <property type="entry name" value="RecO_C"/>
    <property type="match status" value="1"/>
</dbReference>
<feature type="domain" description="DNA replication/recombination mediator RecO N-terminal" evidence="8">
    <location>
        <begin position="1"/>
        <end position="79"/>
    </location>
</feature>
<dbReference type="Gene3D" id="1.20.1440.120">
    <property type="entry name" value="Recombination protein O, C-terminal domain"/>
    <property type="match status" value="1"/>
</dbReference>
<evidence type="ECO:0000256" key="7">
    <source>
        <dbReference type="HAMAP-Rule" id="MF_00201"/>
    </source>
</evidence>
<dbReference type="NCBIfam" id="TIGR00613">
    <property type="entry name" value="reco"/>
    <property type="match status" value="1"/>
</dbReference>
<keyword evidence="4 7" id="KW-0233">DNA recombination</keyword>
<dbReference type="InterPro" id="IPR042242">
    <property type="entry name" value="RecO_C"/>
</dbReference>
<comment type="function">
    <text evidence="7">Involved in DNA repair and RecF pathway recombination.</text>
</comment>
<dbReference type="HAMAP" id="MF_00201">
    <property type="entry name" value="RecO"/>
    <property type="match status" value="1"/>
</dbReference>
<comment type="similarity">
    <text evidence="1 7">Belongs to the RecO family.</text>
</comment>
<reference evidence="9 10" key="1">
    <citation type="submission" date="2023-07" db="EMBL/GenBank/DDBJ databases">
        <title>The novel representative of Negativicutes class, Anaeroselena agilis gen. nov. sp. nov.</title>
        <authorList>
            <person name="Prokofeva M.I."/>
            <person name="Elcheninov A.G."/>
            <person name="Klyukina A."/>
            <person name="Kublanov I.V."/>
            <person name="Frolov E.N."/>
            <person name="Podosokorskaya O.A."/>
        </authorList>
    </citation>
    <scope>NUCLEOTIDE SEQUENCE [LARGE SCALE GENOMIC DNA]</scope>
    <source>
        <strain evidence="9 10">4137-cl</strain>
    </source>
</reference>
<keyword evidence="3 7" id="KW-0227">DNA damage</keyword>
<dbReference type="InterPro" id="IPR012340">
    <property type="entry name" value="NA-bd_OB-fold"/>
</dbReference>
<evidence type="ECO:0000256" key="2">
    <source>
        <dbReference type="ARBA" id="ARBA00021310"/>
    </source>
</evidence>
<dbReference type="RefSeq" id="WP_413780433.1">
    <property type="nucleotide sequence ID" value="NZ_JAUOZS010000001.1"/>
</dbReference>
<dbReference type="Proteomes" id="UP001254848">
    <property type="component" value="Unassembled WGS sequence"/>
</dbReference>
<keyword evidence="5 7" id="KW-0234">DNA repair</keyword>
<evidence type="ECO:0000256" key="5">
    <source>
        <dbReference type="ARBA" id="ARBA00023204"/>
    </source>
</evidence>
<dbReference type="SUPFAM" id="SSF57863">
    <property type="entry name" value="ArfGap/RecO-like zinc finger"/>
    <property type="match status" value="1"/>
</dbReference>
<dbReference type="SUPFAM" id="SSF50249">
    <property type="entry name" value="Nucleic acid-binding proteins"/>
    <property type="match status" value="1"/>
</dbReference>
<comment type="caution">
    <text evidence="9">The sequence shown here is derived from an EMBL/GenBank/DDBJ whole genome shotgun (WGS) entry which is preliminary data.</text>
</comment>
<organism evidence="9 10">
    <name type="scientific">Anaeroselena agilis</name>
    <dbReference type="NCBI Taxonomy" id="3063788"/>
    <lineage>
        <taxon>Bacteria</taxon>
        <taxon>Bacillati</taxon>
        <taxon>Bacillota</taxon>
        <taxon>Negativicutes</taxon>
        <taxon>Acetonemataceae</taxon>
        <taxon>Anaeroselena</taxon>
    </lineage>
</organism>
<accession>A0ABU3NYS3</accession>
<evidence type="ECO:0000256" key="6">
    <source>
        <dbReference type="ARBA" id="ARBA00033409"/>
    </source>
</evidence>
<gene>
    <name evidence="7 9" type="primary">recO</name>
    <name evidence="9" type="ORF">Q4T40_11840</name>
</gene>
<dbReference type="PANTHER" id="PTHR33991">
    <property type="entry name" value="DNA REPAIR PROTEIN RECO"/>
    <property type="match status" value="1"/>
</dbReference>
<sequence>MGVYNCEAILLAVRDYDATSRMVTLFSREHGKLSAVAYGARRPRSELAGCVQPFAHVELALAGEKNIGALKQCVVRRSFRELREDLDRMAYAALLAELVAELWPEREPEPAVFDLLLAAFALLASRNVRVTALAAALQLLALAGFRPEYENCVACGRELAFPARFDAAAGGGVCAACGEPHLTPFGQDGRDFLARMLDLDLAEPGHFSVTGAVLMETERLLGEFLTWRLDKPLKSLAFIATLAQDKTGGGRGH</sequence>
<dbReference type="Pfam" id="PF11967">
    <property type="entry name" value="RecO_N"/>
    <property type="match status" value="1"/>
</dbReference>
<evidence type="ECO:0000313" key="9">
    <source>
        <dbReference type="EMBL" id="MDT8901936.1"/>
    </source>
</evidence>
<keyword evidence="10" id="KW-1185">Reference proteome</keyword>
<evidence type="ECO:0000256" key="1">
    <source>
        <dbReference type="ARBA" id="ARBA00007452"/>
    </source>
</evidence>
<dbReference type="EMBL" id="JAUOZS010000001">
    <property type="protein sequence ID" value="MDT8901936.1"/>
    <property type="molecule type" value="Genomic_DNA"/>
</dbReference>
<dbReference type="PANTHER" id="PTHR33991:SF1">
    <property type="entry name" value="DNA REPAIR PROTEIN RECO"/>
    <property type="match status" value="1"/>
</dbReference>
<protein>
    <recommendedName>
        <fullName evidence="2 7">DNA repair protein RecO</fullName>
    </recommendedName>
    <alternativeName>
        <fullName evidence="6 7">Recombination protein O</fullName>
    </alternativeName>
</protein>
<evidence type="ECO:0000313" key="10">
    <source>
        <dbReference type="Proteomes" id="UP001254848"/>
    </source>
</evidence>
<proteinExistence type="inferred from homology"/>
<evidence type="ECO:0000256" key="4">
    <source>
        <dbReference type="ARBA" id="ARBA00023172"/>
    </source>
</evidence>
<evidence type="ECO:0000256" key="3">
    <source>
        <dbReference type="ARBA" id="ARBA00022763"/>
    </source>
</evidence>